<feature type="transmembrane region" description="Helical" evidence="8">
    <location>
        <begin position="279"/>
        <end position="298"/>
    </location>
</feature>
<evidence type="ECO:0000313" key="9">
    <source>
        <dbReference type="EMBL" id="ACJ32575.1"/>
    </source>
</evidence>
<evidence type="ECO:0000256" key="1">
    <source>
        <dbReference type="ARBA" id="ARBA00004141"/>
    </source>
</evidence>
<evidence type="ECO:0000256" key="5">
    <source>
        <dbReference type="ARBA" id="ARBA00022692"/>
    </source>
</evidence>
<organism evidence="9 10">
    <name type="scientific">Anoxybacillus flavithermus (strain DSM 21510 / WK1)</name>
    <dbReference type="NCBI Taxonomy" id="491915"/>
    <lineage>
        <taxon>Bacteria</taxon>
        <taxon>Bacillati</taxon>
        <taxon>Bacillota</taxon>
        <taxon>Bacilli</taxon>
        <taxon>Bacillales</taxon>
        <taxon>Anoxybacillaceae</taxon>
        <taxon>Anoxybacillus</taxon>
    </lineage>
</organism>
<feature type="transmembrane region" description="Helical" evidence="8">
    <location>
        <begin position="128"/>
        <end position="148"/>
    </location>
</feature>
<dbReference type="eggNOG" id="COG3949">
    <property type="taxonomic scope" value="Bacteria"/>
</dbReference>
<keyword evidence="5 8" id="KW-0812">Transmembrane</keyword>
<gene>
    <name evidence="9" type="primary">gerKB</name>
    <name evidence="9" type="ordered locus">Aflv_0191</name>
</gene>
<evidence type="ECO:0000256" key="6">
    <source>
        <dbReference type="ARBA" id="ARBA00022989"/>
    </source>
</evidence>
<feature type="transmembrane region" description="Helical" evidence="8">
    <location>
        <begin position="21"/>
        <end position="41"/>
    </location>
</feature>
<feature type="transmembrane region" description="Helical" evidence="8">
    <location>
        <begin position="310"/>
        <end position="328"/>
    </location>
</feature>
<feature type="transmembrane region" description="Helical" evidence="8">
    <location>
        <begin position="194"/>
        <end position="212"/>
    </location>
</feature>
<comment type="subcellular location">
    <subcellularLocation>
        <location evidence="1">Membrane</location>
        <topology evidence="1">Multi-pass membrane protein</topology>
    </subcellularLocation>
</comment>
<dbReference type="PANTHER" id="PTHR34975">
    <property type="entry name" value="SPORE GERMINATION PROTEIN A2"/>
    <property type="match status" value="1"/>
</dbReference>
<sequence>METIKIQKEKRCVSMNTVQMLFVLMLSIGLMNHVIIIPILLEVAGRDAWISTIIGLILLVIFLPLVYFPMKQSQQRHIFQWLKENVGAPIAYFIASITCLYLLIISIVTLKDTTTFTTTSYLTATPNWAIVVTLCIICFYNASIGLPSIAQTSGIILPFVVLFGIFVALATVPHKNYELLKPILEEGWMPVWKGVMYVAAGYGEIVLLLFMQQQMKTNISFMKLVLFGLIAASLSIGPTVGAITEFGPAEASHLRYPAFEQWRMVNLGTYLEHFDFLSVYQWLAGAFIRISLATALIPELFDITNKASRRWILLFVYVVMFFAAMTPMSDDTFFRMLKKWVLPMSFFFICFLAMLLFVLALAIRIKERRASA</sequence>
<dbReference type="PANTHER" id="PTHR34975:SF2">
    <property type="entry name" value="SPORE GERMINATION PROTEIN A2"/>
    <property type="match status" value="1"/>
</dbReference>
<dbReference type="NCBIfam" id="TIGR00912">
    <property type="entry name" value="2A0309"/>
    <property type="match status" value="1"/>
</dbReference>
<dbReference type="Proteomes" id="UP000000742">
    <property type="component" value="Chromosome"/>
</dbReference>
<evidence type="ECO:0000256" key="4">
    <source>
        <dbReference type="ARBA" id="ARBA00022544"/>
    </source>
</evidence>
<feature type="transmembrane region" description="Helical" evidence="8">
    <location>
        <begin position="47"/>
        <end position="68"/>
    </location>
</feature>
<evidence type="ECO:0000313" key="10">
    <source>
        <dbReference type="Proteomes" id="UP000000742"/>
    </source>
</evidence>
<dbReference type="STRING" id="491915.Aflv_0191"/>
<keyword evidence="3" id="KW-0813">Transport</keyword>
<comment type="similarity">
    <text evidence="2">Belongs to the amino acid-polyamine-organocation (APC) superfamily. Spore germination protein (SGP) (TC 2.A.3.9) family.</text>
</comment>
<evidence type="ECO:0000256" key="3">
    <source>
        <dbReference type="ARBA" id="ARBA00022448"/>
    </source>
</evidence>
<dbReference type="HOGENOM" id="CLU_047547_1_2_9"/>
<name>B7GJ29_ANOFW</name>
<keyword evidence="6 8" id="KW-1133">Transmembrane helix</keyword>
<accession>B7GJ29</accession>
<keyword evidence="4" id="KW-0309">Germination</keyword>
<reference evidence="9 10" key="1">
    <citation type="journal article" date="2008" name="Genome Biol.">
        <title>Encapsulated in silica: genome, proteome and physiology of the thermophilic bacterium Anoxybacillus flavithermus WK1.</title>
        <authorList>
            <person name="Saw J.H."/>
            <person name="Mountain B.W."/>
            <person name="Feng L."/>
            <person name="Omelchenko M.V."/>
            <person name="Hou S."/>
            <person name="Saito J.A."/>
            <person name="Stott M.B."/>
            <person name="Li D."/>
            <person name="Zhao G."/>
            <person name="Wu J."/>
            <person name="Galperin M.Y."/>
            <person name="Koonin E.V."/>
            <person name="Makarova K.S."/>
            <person name="Wolf Y.I."/>
            <person name="Rigden D.J."/>
            <person name="Dunfield P.F."/>
            <person name="Wang L."/>
            <person name="Alam M."/>
        </authorList>
    </citation>
    <scope>NUCLEOTIDE SEQUENCE [LARGE SCALE GENOMIC DNA]</scope>
    <source>
        <strain evidence="10">DSM 21510 / WK1</strain>
    </source>
</reference>
<feature type="transmembrane region" description="Helical" evidence="8">
    <location>
        <begin position="224"/>
        <end position="244"/>
    </location>
</feature>
<dbReference type="Pfam" id="PF03845">
    <property type="entry name" value="Spore_permease"/>
    <property type="match status" value="1"/>
</dbReference>
<dbReference type="EMBL" id="CP000922">
    <property type="protein sequence ID" value="ACJ32575.1"/>
    <property type="molecule type" value="Genomic_DNA"/>
</dbReference>
<feature type="transmembrane region" description="Helical" evidence="8">
    <location>
        <begin position="89"/>
        <end position="108"/>
    </location>
</feature>
<dbReference type="GO" id="GO:0016020">
    <property type="term" value="C:membrane"/>
    <property type="evidence" value="ECO:0007669"/>
    <property type="project" value="UniProtKB-SubCell"/>
</dbReference>
<feature type="transmembrane region" description="Helical" evidence="8">
    <location>
        <begin position="155"/>
        <end position="174"/>
    </location>
</feature>
<feature type="transmembrane region" description="Helical" evidence="8">
    <location>
        <begin position="340"/>
        <end position="363"/>
    </location>
</feature>
<evidence type="ECO:0000256" key="2">
    <source>
        <dbReference type="ARBA" id="ARBA00007998"/>
    </source>
</evidence>
<evidence type="ECO:0000256" key="7">
    <source>
        <dbReference type="ARBA" id="ARBA00023136"/>
    </source>
</evidence>
<proteinExistence type="inferred from homology"/>
<dbReference type="GO" id="GO:0009847">
    <property type="term" value="P:spore germination"/>
    <property type="evidence" value="ECO:0007669"/>
    <property type="project" value="InterPro"/>
</dbReference>
<protein>
    <submittedName>
        <fullName evidence="9">Spore germination protein GerKB</fullName>
    </submittedName>
</protein>
<dbReference type="KEGG" id="afl:Aflv_0191"/>
<keyword evidence="7 8" id="KW-0472">Membrane</keyword>
<dbReference type="InterPro" id="IPR004761">
    <property type="entry name" value="Spore_GerAB"/>
</dbReference>
<evidence type="ECO:0000256" key="8">
    <source>
        <dbReference type="SAM" id="Phobius"/>
    </source>
</evidence>
<dbReference type="AlphaFoldDB" id="B7GJ29"/>